<dbReference type="Gene3D" id="3.30.1490.70">
    <property type="match status" value="1"/>
</dbReference>
<dbReference type="InterPro" id="IPR014145">
    <property type="entry name" value="LigD_pol_dom"/>
</dbReference>
<sequence length="602" mass="65675">MPVTEVEGHRITLTHLDRVLYPATGTSKAEVVEYYVQVAAVMLPHLLDRPLSLVRFPDGVAGQRWVAKAPPQGTPAWVRTVPVGGRRRRQIVADGLATVVWLSNLTAEFHTVQWHAALPGHADRLVVDIDPGPGMDLLASRDGALLVRERLAADGLDAYVKASGGKGLHLLVALEPTPTDQVSAYAKAVATELQHAYPDLFTAVMAKAKRPGKLFLDWSQNNAAKTTAAPYTIRAQERPTVSAPFTWQELEAARDEGELTLLIDQMPDRLVRFGDLLAPLLDPDQAHVLPAPAPPAGRRPALKPPEAEAERWALEPPVEVVRPKKVPTLPSERGLRGGVRFEVKLDGFRICGFSYANERPPVLQTRSGRNVAADFPLVARAVAELPAGTVVDGELCAWREGRLEFEQLLRTRRAREQGQIALAYVVFDLLALPGRDIRSRPLHQRLDHLDRLLRTARPPLQPILATTDRATALEWMEHLTAQGIEGVVAKGLDTPYDRHAGWVKVRHADTTDAHILALAGNPKRPTAVLLRLDDGTTLLSSPALDPAQAGALARNVSGLLGEQVHHAEHGTLTALTEPLLAEVRLGTGRHRMAGFIRIRASG</sequence>
<reference evidence="6" key="1">
    <citation type="journal article" date="2019" name="Int. J. Syst. Evol. Microbiol.">
        <title>The Global Catalogue of Microorganisms (GCM) 10K type strain sequencing project: providing services to taxonomists for standard genome sequencing and annotation.</title>
        <authorList>
            <consortium name="The Broad Institute Genomics Platform"/>
            <consortium name="The Broad Institute Genome Sequencing Center for Infectious Disease"/>
            <person name="Wu L."/>
            <person name="Ma J."/>
        </authorList>
    </citation>
    <scope>NUCLEOTIDE SEQUENCE [LARGE SCALE GENOMIC DNA]</scope>
    <source>
        <strain evidence="6">JCM 4816</strain>
    </source>
</reference>
<feature type="domain" description="DNA ligase D polymerase" evidence="4">
    <location>
        <begin position="28"/>
        <end position="276"/>
    </location>
</feature>
<dbReference type="InterPro" id="IPR012310">
    <property type="entry name" value="DNA_ligase_ATP-dep_cent"/>
</dbReference>
<dbReference type="EMBL" id="JBHSQJ010000126">
    <property type="protein sequence ID" value="MFC5910644.1"/>
    <property type="molecule type" value="Genomic_DNA"/>
</dbReference>
<proteinExistence type="inferred from homology"/>
<protein>
    <submittedName>
        <fullName evidence="5">Non-homologous end-joining DNA ligase</fullName>
        <ecNumber evidence="5">6.5.1.1</ecNumber>
    </submittedName>
</protein>
<dbReference type="InterPro" id="IPR052171">
    <property type="entry name" value="NHEJ_LigD"/>
</dbReference>
<dbReference type="Pfam" id="PF01068">
    <property type="entry name" value="DNA_ligase_A_M"/>
    <property type="match status" value="1"/>
</dbReference>
<evidence type="ECO:0000256" key="1">
    <source>
        <dbReference type="ARBA" id="ARBA00049981"/>
    </source>
</evidence>
<evidence type="ECO:0000313" key="6">
    <source>
        <dbReference type="Proteomes" id="UP001596174"/>
    </source>
</evidence>
<dbReference type="Proteomes" id="UP001596174">
    <property type="component" value="Unassembled WGS sequence"/>
</dbReference>
<feature type="domain" description="ATP-dependent DNA ligase family profile" evidence="3">
    <location>
        <begin position="338"/>
        <end position="505"/>
    </location>
</feature>
<dbReference type="NCBIfam" id="TIGR02778">
    <property type="entry name" value="ligD_pol"/>
    <property type="match status" value="1"/>
</dbReference>
<organism evidence="5 6">
    <name type="scientific">Streptacidiphilus monticola</name>
    <dbReference type="NCBI Taxonomy" id="2161674"/>
    <lineage>
        <taxon>Bacteria</taxon>
        <taxon>Bacillati</taxon>
        <taxon>Actinomycetota</taxon>
        <taxon>Actinomycetes</taxon>
        <taxon>Kitasatosporales</taxon>
        <taxon>Streptomycetaceae</taxon>
        <taxon>Streptacidiphilus</taxon>
    </lineage>
</organism>
<dbReference type="PANTHER" id="PTHR42705">
    <property type="entry name" value="BIFUNCTIONAL NON-HOMOLOGOUS END JOINING PROTEIN LIGD"/>
    <property type="match status" value="1"/>
</dbReference>
<dbReference type="GO" id="GO:0003910">
    <property type="term" value="F:DNA ligase (ATP) activity"/>
    <property type="evidence" value="ECO:0007669"/>
    <property type="project" value="UniProtKB-EC"/>
</dbReference>
<dbReference type="SUPFAM" id="SSF56091">
    <property type="entry name" value="DNA ligase/mRNA capping enzyme, catalytic domain"/>
    <property type="match status" value="1"/>
</dbReference>
<accession>A0ABW1G7W8</accession>
<evidence type="ECO:0000259" key="3">
    <source>
        <dbReference type="Pfam" id="PF01068"/>
    </source>
</evidence>
<dbReference type="Pfam" id="PF21686">
    <property type="entry name" value="LigD_Prim-Pol"/>
    <property type="match status" value="1"/>
</dbReference>
<evidence type="ECO:0000259" key="4">
    <source>
        <dbReference type="Pfam" id="PF21686"/>
    </source>
</evidence>
<comment type="similarity">
    <text evidence="2">In the N-terminal section; belongs to the LigD polymerase family.</text>
</comment>
<comment type="similarity">
    <text evidence="1">In the C-terminal section; belongs to the ATP-dependent DNA ligase family.</text>
</comment>
<comment type="caution">
    <text evidence="5">The sequence shown here is derived from an EMBL/GenBank/DDBJ whole genome shotgun (WGS) entry which is preliminary data.</text>
</comment>
<evidence type="ECO:0000256" key="2">
    <source>
        <dbReference type="ARBA" id="ARBA00049990"/>
    </source>
</evidence>
<gene>
    <name evidence="5" type="primary">ligD</name>
    <name evidence="5" type="ORF">ACFP3V_25955</name>
</gene>
<dbReference type="RefSeq" id="WP_380588192.1">
    <property type="nucleotide sequence ID" value="NZ_JBHSQJ010000126.1"/>
</dbReference>
<dbReference type="EC" id="6.5.1.1" evidence="5"/>
<evidence type="ECO:0000313" key="5">
    <source>
        <dbReference type="EMBL" id="MFC5910644.1"/>
    </source>
</evidence>
<dbReference type="PANTHER" id="PTHR42705:SF2">
    <property type="entry name" value="BIFUNCTIONAL NON-HOMOLOGOUS END JOINING PROTEIN LIGD"/>
    <property type="match status" value="1"/>
</dbReference>
<dbReference type="Gene3D" id="3.90.920.10">
    <property type="entry name" value="DNA primase, PRIM domain"/>
    <property type="match status" value="1"/>
</dbReference>
<keyword evidence="6" id="KW-1185">Reference proteome</keyword>
<dbReference type="CDD" id="cd04861">
    <property type="entry name" value="LigD_Pol_like"/>
    <property type="match status" value="1"/>
</dbReference>
<keyword evidence="5" id="KW-0436">Ligase</keyword>
<dbReference type="Gene3D" id="3.30.470.30">
    <property type="entry name" value="DNA ligase/mRNA capping enzyme"/>
    <property type="match status" value="1"/>
</dbReference>
<name>A0ABW1G7W8_9ACTN</name>